<feature type="transmembrane region" description="Helical" evidence="11">
    <location>
        <begin position="27"/>
        <end position="50"/>
    </location>
</feature>
<comment type="function">
    <text evidence="1">Odorant receptor.</text>
</comment>
<keyword evidence="11" id="KW-1003">Cell membrane</keyword>
<dbReference type="GO" id="GO:0004930">
    <property type="term" value="F:G protein-coupled receptor activity"/>
    <property type="evidence" value="ECO:0007669"/>
    <property type="project" value="UniProtKB-KW"/>
</dbReference>
<comment type="subcellular location">
    <subcellularLocation>
        <location evidence="11">Cell membrane</location>
        <topology evidence="11">Multi-pass membrane protein</topology>
    </subcellularLocation>
    <subcellularLocation>
        <location evidence="2">Membrane</location>
        <topology evidence="2">Multi-pass membrane protein</topology>
    </subcellularLocation>
</comment>
<name>A0A8B9DQU2_ANSCY</name>
<keyword evidence="8" id="KW-0325">Glycoprotein</keyword>
<dbReference type="Gene3D" id="1.20.1070.10">
    <property type="entry name" value="Rhodopsin 7-helix transmembrane proteins"/>
    <property type="match status" value="1"/>
</dbReference>
<keyword evidence="11" id="KW-0716">Sensory transduction</keyword>
<dbReference type="InterPro" id="IPR017452">
    <property type="entry name" value="GPCR_Rhodpsn_7TM"/>
</dbReference>
<evidence type="ECO:0000256" key="2">
    <source>
        <dbReference type="ARBA" id="ARBA00004141"/>
    </source>
</evidence>
<dbReference type="Pfam" id="PF13853">
    <property type="entry name" value="7tm_4"/>
    <property type="match status" value="1"/>
</dbReference>
<dbReference type="PRINTS" id="PR00237">
    <property type="entry name" value="GPCRRHODOPSN"/>
</dbReference>
<sequence>MESQGRNCTQTVEFSLMGFTGNLELQLTLFTVFLAVYLMTLLGNLGIIVLIRTSPQLHSPMYYFLGNLALVDLLYSTVVTPKLLADLVRQKPLSYVGCVIQVLVFGVFLVTECFLLAMMAYDRYMAVRHPLRYSVLMSPRLCVQLVGGSYLTGLVNGMGQIIGMFNLSFCGSVVVNLFFCDLSLLVSLSSSDSTLTSLTITVPTFLFGVSSGLVVLVSYIAIISTILSIRSAEGKCKAFSTCASHLTTVSIFYGNGLFVYLKPSSLKSREEDKWVAVLYTMVTPMLNPLIYSLRNQEVKEALRRLRARKRT</sequence>
<feature type="transmembrane region" description="Helical" evidence="11">
    <location>
        <begin position="239"/>
        <end position="261"/>
    </location>
</feature>
<evidence type="ECO:0000256" key="11">
    <source>
        <dbReference type="RuleBase" id="RU363047"/>
    </source>
</evidence>
<comment type="similarity">
    <text evidence="10">Belongs to the G-protein coupled receptor 1 family.</text>
</comment>
<evidence type="ECO:0000256" key="8">
    <source>
        <dbReference type="ARBA" id="ARBA00023180"/>
    </source>
</evidence>
<evidence type="ECO:0000256" key="5">
    <source>
        <dbReference type="ARBA" id="ARBA00023040"/>
    </source>
</evidence>
<organism evidence="13 14">
    <name type="scientific">Anser cygnoides</name>
    <name type="common">Swan goose</name>
    <dbReference type="NCBI Taxonomy" id="8845"/>
    <lineage>
        <taxon>Eukaryota</taxon>
        <taxon>Metazoa</taxon>
        <taxon>Chordata</taxon>
        <taxon>Craniata</taxon>
        <taxon>Vertebrata</taxon>
        <taxon>Euteleostomi</taxon>
        <taxon>Archelosauria</taxon>
        <taxon>Archosauria</taxon>
        <taxon>Dinosauria</taxon>
        <taxon>Saurischia</taxon>
        <taxon>Theropoda</taxon>
        <taxon>Coelurosauria</taxon>
        <taxon>Aves</taxon>
        <taxon>Neognathae</taxon>
        <taxon>Galloanserae</taxon>
        <taxon>Anseriformes</taxon>
        <taxon>Anatidae</taxon>
        <taxon>Anserinae</taxon>
        <taxon>Anser</taxon>
    </lineage>
</organism>
<proteinExistence type="inferred from homology"/>
<protein>
    <recommendedName>
        <fullName evidence="11">Olfactory receptor</fullName>
    </recommendedName>
</protein>
<dbReference type="GeneID" id="106048263"/>
<feature type="transmembrane region" description="Helical" evidence="11">
    <location>
        <begin position="205"/>
        <end position="227"/>
    </location>
</feature>
<dbReference type="RefSeq" id="XP_013055613.1">
    <property type="nucleotide sequence ID" value="XM_013200159.3"/>
</dbReference>
<evidence type="ECO:0000259" key="12">
    <source>
        <dbReference type="PROSITE" id="PS50262"/>
    </source>
</evidence>
<dbReference type="FunFam" id="1.20.1070.10:FF:000003">
    <property type="entry name" value="Olfactory receptor"/>
    <property type="match status" value="1"/>
</dbReference>
<feature type="transmembrane region" description="Helical" evidence="11">
    <location>
        <begin position="164"/>
        <end position="185"/>
    </location>
</feature>
<keyword evidence="6 11" id="KW-0472">Membrane</keyword>
<dbReference type="PROSITE" id="PS50262">
    <property type="entry name" value="G_PROTEIN_RECEP_F1_2"/>
    <property type="match status" value="1"/>
</dbReference>
<gene>
    <name evidence="13" type="primary">LOC106048263</name>
</gene>
<dbReference type="KEGG" id="acyg:106048263"/>
<dbReference type="AlphaFoldDB" id="A0A8B9DQU2"/>
<evidence type="ECO:0000256" key="7">
    <source>
        <dbReference type="ARBA" id="ARBA00023170"/>
    </source>
</evidence>
<feature type="transmembrane region" description="Helical" evidence="11">
    <location>
        <begin position="93"/>
        <end position="121"/>
    </location>
</feature>
<dbReference type="OrthoDB" id="9902777at2759"/>
<keyword evidence="14" id="KW-1185">Reference proteome</keyword>
<reference evidence="13" key="2">
    <citation type="submission" date="2025-09" db="UniProtKB">
        <authorList>
            <consortium name="Ensembl"/>
        </authorList>
    </citation>
    <scope>IDENTIFICATION</scope>
</reference>
<evidence type="ECO:0000256" key="10">
    <source>
        <dbReference type="RuleBase" id="RU000688"/>
    </source>
</evidence>
<dbReference type="InterPro" id="IPR000725">
    <property type="entry name" value="Olfact_rcpt"/>
</dbReference>
<dbReference type="GO" id="GO:0005886">
    <property type="term" value="C:plasma membrane"/>
    <property type="evidence" value="ECO:0007669"/>
    <property type="project" value="UniProtKB-SubCell"/>
</dbReference>
<feature type="transmembrane region" description="Helical" evidence="11">
    <location>
        <begin position="62"/>
        <end position="81"/>
    </location>
</feature>
<keyword evidence="9 10" id="KW-0807">Transducer</keyword>
<dbReference type="GO" id="GO:0004984">
    <property type="term" value="F:olfactory receptor activity"/>
    <property type="evidence" value="ECO:0007669"/>
    <property type="project" value="InterPro"/>
</dbReference>
<dbReference type="InterPro" id="IPR000276">
    <property type="entry name" value="GPCR_Rhodpsn"/>
</dbReference>
<dbReference type="PANTHER" id="PTHR48018">
    <property type="entry name" value="OLFACTORY RECEPTOR"/>
    <property type="match status" value="1"/>
</dbReference>
<evidence type="ECO:0000256" key="9">
    <source>
        <dbReference type="ARBA" id="ARBA00023224"/>
    </source>
</evidence>
<evidence type="ECO:0000256" key="3">
    <source>
        <dbReference type="ARBA" id="ARBA00022692"/>
    </source>
</evidence>
<dbReference type="Ensembl" id="ENSACDT00005012239.1">
    <property type="protein sequence ID" value="ENSACDP00005010190.1"/>
    <property type="gene ID" value="ENSACDG00005007436.1"/>
</dbReference>
<keyword evidence="5 10" id="KW-0297">G-protein coupled receptor</keyword>
<keyword evidence="7 10" id="KW-0675">Receptor</keyword>
<evidence type="ECO:0000256" key="6">
    <source>
        <dbReference type="ARBA" id="ARBA00023136"/>
    </source>
</evidence>
<dbReference type="PRINTS" id="PR00245">
    <property type="entry name" value="OLFACTORYR"/>
</dbReference>
<reference evidence="13" key="1">
    <citation type="submission" date="2025-08" db="UniProtKB">
        <authorList>
            <consortium name="Ensembl"/>
        </authorList>
    </citation>
    <scope>IDENTIFICATION</scope>
</reference>
<keyword evidence="3 10" id="KW-0812">Transmembrane</keyword>
<keyword evidence="11" id="KW-0552">Olfaction</keyword>
<evidence type="ECO:0000256" key="1">
    <source>
        <dbReference type="ARBA" id="ARBA00002936"/>
    </source>
</evidence>
<accession>A0A8B9DQU2</accession>
<feature type="domain" description="G-protein coupled receptors family 1 profile" evidence="12">
    <location>
        <begin position="43"/>
        <end position="291"/>
    </location>
</feature>
<evidence type="ECO:0000313" key="13">
    <source>
        <dbReference type="Ensembl" id="ENSACDP00005010190.1"/>
    </source>
</evidence>
<evidence type="ECO:0000256" key="4">
    <source>
        <dbReference type="ARBA" id="ARBA00022989"/>
    </source>
</evidence>
<evidence type="ECO:0000313" key="14">
    <source>
        <dbReference type="Proteomes" id="UP000694521"/>
    </source>
</evidence>
<keyword evidence="4 11" id="KW-1133">Transmembrane helix</keyword>
<dbReference type="Proteomes" id="UP000694521">
    <property type="component" value="Unplaced"/>
</dbReference>
<dbReference type="PROSITE" id="PS00237">
    <property type="entry name" value="G_PROTEIN_RECEP_F1_1"/>
    <property type="match status" value="1"/>
</dbReference>
<dbReference type="SUPFAM" id="SSF81321">
    <property type="entry name" value="Family A G protein-coupled receptor-like"/>
    <property type="match status" value="1"/>
</dbReference>
<feature type="transmembrane region" description="Helical" evidence="11">
    <location>
        <begin position="273"/>
        <end position="293"/>
    </location>
</feature>
<dbReference type="SMART" id="SM01381">
    <property type="entry name" value="7TM_GPCR_Srsx"/>
    <property type="match status" value="1"/>
</dbReference>